<organism evidence="2 3">
    <name type="scientific">Phyllobacterium zundukense</name>
    <dbReference type="NCBI Taxonomy" id="1867719"/>
    <lineage>
        <taxon>Bacteria</taxon>
        <taxon>Pseudomonadati</taxon>
        <taxon>Pseudomonadota</taxon>
        <taxon>Alphaproteobacteria</taxon>
        <taxon>Hyphomicrobiales</taxon>
        <taxon>Phyllobacteriaceae</taxon>
        <taxon>Phyllobacterium</taxon>
    </lineage>
</organism>
<dbReference type="AlphaFoldDB" id="A0A2N9W450"/>
<dbReference type="EMBL" id="MZMT01000003">
    <property type="protein sequence ID" value="PIO46518.1"/>
    <property type="molecule type" value="Genomic_DNA"/>
</dbReference>
<dbReference type="RefSeq" id="WP_099999333.1">
    <property type="nucleotide sequence ID" value="NZ_CP017940.1"/>
</dbReference>
<sequence length="207" mass="22619">MTPAQRIDREEFERDSADALQRALAYAKAKREAERNRVLKFIHGKAPAGNFSSNIKNSLGVFGRPARQYTVNGLTMSIDMWARHLGLTSSALLARKKRLGSYEAAIKAGSERLPNRVAQRITYNGQSLTIREWAEQLGVQTATIYRRMNSGHSPVEAIAMGVRKPANANDNTAPGVVSNFPASQGTGAGSTLQETPEITFSEKAKSQ</sequence>
<evidence type="ECO:0000313" key="2">
    <source>
        <dbReference type="EMBL" id="PIO46518.1"/>
    </source>
</evidence>
<name>A0A2N9W450_9HYPH</name>
<dbReference type="OrthoDB" id="8410973at2"/>
<evidence type="ECO:0000313" key="3">
    <source>
        <dbReference type="Proteomes" id="UP000232163"/>
    </source>
</evidence>
<gene>
    <name evidence="2" type="ORF">B5P45_01585</name>
</gene>
<reference evidence="2 3" key="1">
    <citation type="journal article" date="2017" name="Int J Environ Stud">
        <title>Does the Miocene-Pliocene relict legume Oxytropis triphylla form nitrogen-fixing nodules with a combination of bacterial strains?</title>
        <authorList>
            <person name="Safronova V."/>
            <person name="Belimov A."/>
            <person name="Sazanova A."/>
            <person name="Kuznetsova I."/>
            <person name="Popova J."/>
            <person name="Andronov E."/>
            <person name="Verkhozina A."/>
            <person name="Tikhonovich I."/>
        </authorList>
    </citation>
    <scope>NUCLEOTIDE SEQUENCE [LARGE SCALE GENOMIC DNA]</scope>
    <source>
        <strain evidence="2 3">Tri-38</strain>
    </source>
</reference>
<evidence type="ECO:0000256" key="1">
    <source>
        <dbReference type="SAM" id="MobiDB-lite"/>
    </source>
</evidence>
<keyword evidence="3" id="KW-1185">Reference proteome</keyword>
<feature type="region of interest" description="Disordered" evidence="1">
    <location>
        <begin position="181"/>
        <end position="207"/>
    </location>
</feature>
<dbReference type="KEGG" id="pht:BLM14_10495"/>
<protein>
    <submittedName>
        <fullName evidence="2">Uncharacterized protein</fullName>
    </submittedName>
</protein>
<dbReference type="Proteomes" id="UP000232163">
    <property type="component" value="Unassembled WGS sequence"/>
</dbReference>
<feature type="compositionally biased region" description="Polar residues" evidence="1">
    <location>
        <begin position="181"/>
        <end position="198"/>
    </location>
</feature>
<proteinExistence type="predicted"/>
<comment type="caution">
    <text evidence="2">The sequence shown here is derived from an EMBL/GenBank/DDBJ whole genome shotgun (WGS) entry which is preliminary data.</text>
</comment>
<accession>A0A2N9W450</accession>